<keyword evidence="2" id="KW-1185">Reference proteome</keyword>
<gene>
    <name evidence="1" type="ORF">ABZ568_17385</name>
</gene>
<reference evidence="1 2" key="1">
    <citation type="submission" date="2024-06" db="EMBL/GenBank/DDBJ databases">
        <title>The Natural Products Discovery Center: Release of the First 8490 Sequenced Strains for Exploring Actinobacteria Biosynthetic Diversity.</title>
        <authorList>
            <person name="Kalkreuter E."/>
            <person name="Kautsar S.A."/>
            <person name="Yang D."/>
            <person name="Bader C.D."/>
            <person name="Teijaro C.N."/>
            <person name="Fluegel L."/>
            <person name="Davis C.M."/>
            <person name="Simpson J.R."/>
            <person name="Lauterbach L."/>
            <person name="Steele A.D."/>
            <person name="Gui C."/>
            <person name="Meng S."/>
            <person name="Li G."/>
            <person name="Viehrig K."/>
            <person name="Ye F."/>
            <person name="Su P."/>
            <person name="Kiefer A.F."/>
            <person name="Nichols A."/>
            <person name="Cepeda A.J."/>
            <person name="Yan W."/>
            <person name="Fan B."/>
            <person name="Jiang Y."/>
            <person name="Adhikari A."/>
            <person name="Zheng C.-J."/>
            <person name="Schuster L."/>
            <person name="Cowan T.M."/>
            <person name="Smanski M.J."/>
            <person name="Chevrette M.G."/>
            <person name="De Carvalho L.P.S."/>
            <person name="Shen B."/>
        </authorList>
    </citation>
    <scope>NUCLEOTIDE SEQUENCE [LARGE SCALE GENOMIC DNA]</scope>
    <source>
        <strain evidence="1 2">NPDC019583</strain>
    </source>
</reference>
<comment type="caution">
    <text evidence="1">The sequence shown here is derived from an EMBL/GenBank/DDBJ whole genome shotgun (WGS) entry which is preliminary data.</text>
</comment>
<organism evidence="1 2">
    <name type="scientific">Streptomyces olindensis</name>
    <dbReference type="NCBI Taxonomy" id="358823"/>
    <lineage>
        <taxon>Bacteria</taxon>
        <taxon>Bacillati</taxon>
        <taxon>Actinomycetota</taxon>
        <taxon>Actinomycetes</taxon>
        <taxon>Kitasatosporales</taxon>
        <taxon>Streptomycetaceae</taxon>
        <taxon>Streptomyces</taxon>
    </lineage>
</organism>
<dbReference type="Proteomes" id="UP001550603">
    <property type="component" value="Unassembled WGS sequence"/>
</dbReference>
<dbReference type="RefSeq" id="WP_359789641.1">
    <property type="nucleotide sequence ID" value="NZ_JBEYBN010000021.1"/>
</dbReference>
<proteinExistence type="predicted"/>
<sequence>MEDWISWLALAPVAGAALAAIARDLIGELSYRNILAKLTAIRGRKAKQPPRESHEE</sequence>
<protein>
    <submittedName>
        <fullName evidence="1">Uncharacterized protein</fullName>
    </submittedName>
</protein>
<evidence type="ECO:0000313" key="1">
    <source>
        <dbReference type="EMBL" id="MEU2268143.1"/>
    </source>
</evidence>
<evidence type="ECO:0000313" key="2">
    <source>
        <dbReference type="Proteomes" id="UP001550603"/>
    </source>
</evidence>
<dbReference type="EMBL" id="JBEYBN010000021">
    <property type="protein sequence ID" value="MEU2268143.1"/>
    <property type="molecule type" value="Genomic_DNA"/>
</dbReference>
<accession>A0ABV2XVU6</accession>
<name>A0ABV2XVU6_9ACTN</name>